<evidence type="ECO:0000256" key="1">
    <source>
        <dbReference type="SAM" id="MobiDB-lite"/>
    </source>
</evidence>
<dbReference type="Proteomes" id="UP001168821">
    <property type="component" value="Unassembled WGS sequence"/>
</dbReference>
<feature type="compositionally biased region" description="Basic residues" evidence="1">
    <location>
        <begin position="20"/>
        <end position="32"/>
    </location>
</feature>
<sequence>MSRALAGGGFVDKGPQHLTSNRRKSIHRRHHGAPQCQSVDLQEFRPSARCKPNSRNREKNQVGCNEAVTQCEKPDLHDPRSRGFAQKERSSW</sequence>
<dbReference type="EMBL" id="JALNTZ010000003">
    <property type="protein sequence ID" value="KAJ3658721.1"/>
    <property type="molecule type" value="Genomic_DNA"/>
</dbReference>
<dbReference type="AlphaFoldDB" id="A0AA38IRV7"/>
<reference evidence="2" key="1">
    <citation type="journal article" date="2023" name="G3 (Bethesda)">
        <title>Whole genome assemblies of Zophobas morio and Tenebrio molitor.</title>
        <authorList>
            <person name="Kaur S."/>
            <person name="Stinson S.A."/>
            <person name="diCenzo G.C."/>
        </authorList>
    </citation>
    <scope>NUCLEOTIDE SEQUENCE</scope>
    <source>
        <strain evidence="2">QUZm001</strain>
    </source>
</reference>
<name>A0AA38IRV7_9CUCU</name>
<evidence type="ECO:0000313" key="2">
    <source>
        <dbReference type="EMBL" id="KAJ3658721.1"/>
    </source>
</evidence>
<feature type="compositionally biased region" description="Basic and acidic residues" evidence="1">
    <location>
        <begin position="72"/>
        <end position="92"/>
    </location>
</feature>
<evidence type="ECO:0000313" key="3">
    <source>
        <dbReference type="Proteomes" id="UP001168821"/>
    </source>
</evidence>
<feature type="region of interest" description="Disordered" evidence="1">
    <location>
        <begin position="1"/>
        <end position="92"/>
    </location>
</feature>
<protein>
    <submittedName>
        <fullName evidence="2">Uncharacterized protein</fullName>
    </submittedName>
</protein>
<feature type="compositionally biased region" description="Gly residues" evidence="1">
    <location>
        <begin position="1"/>
        <end position="11"/>
    </location>
</feature>
<organism evidence="2 3">
    <name type="scientific">Zophobas morio</name>
    <dbReference type="NCBI Taxonomy" id="2755281"/>
    <lineage>
        <taxon>Eukaryota</taxon>
        <taxon>Metazoa</taxon>
        <taxon>Ecdysozoa</taxon>
        <taxon>Arthropoda</taxon>
        <taxon>Hexapoda</taxon>
        <taxon>Insecta</taxon>
        <taxon>Pterygota</taxon>
        <taxon>Neoptera</taxon>
        <taxon>Endopterygota</taxon>
        <taxon>Coleoptera</taxon>
        <taxon>Polyphaga</taxon>
        <taxon>Cucujiformia</taxon>
        <taxon>Tenebrionidae</taxon>
        <taxon>Zophobas</taxon>
    </lineage>
</organism>
<keyword evidence="3" id="KW-1185">Reference proteome</keyword>
<proteinExistence type="predicted"/>
<comment type="caution">
    <text evidence="2">The sequence shown here is derived from an EMBL/GenBank/DDBJ whole genome shotgun (WGS) entry which is preliminary data.</text>
</comment>
<gene>
    <name evidence="2" type="ORF">Zmor_010445</name>
</gene>
<accession>A0AA38IRV7</accession>